<organism evidence="2 3">
    <name type="scientific">Plasmodium falciparum Vietnam Oak-Knoll</name>
    <name type="common">FVO</name>
    <dbReference type="NCBI Taxonomy" id="1036723"/>
    <lineage>
        <taxon>Eukaryota</taxon>
        <taxon>Sar</taxon>
        <taxon>Alveolata</taxon>
        <taxon>Apicomplexa</taxon>
        <taxon>Aconoidasida</taxon>
        <taxon>Haemosporida</taxon>
        <taxon>Plasmodiidae</taxon>
        <taxon>Plasmodium</taxon>
        <taxon>Plasmodium (Laverania)</taxon>
    </lineage>
</organism>
<proteinExistence type="predicted"/>
<protein>
    <recommendedName>
        <fullName evidence="1">Plasmodium falciparum erythrocyte membrane protein 1 acidic terminal segment domain-containing protein</fullName>
    </recommendedName>
</protein>
<evidence type="ECO:0000313" key="2">
    <source>
        <dbReference type="EMBL" id="ETW19877.1"/>
    </source>
</evidence>
<dbReference type="EMBL" id="KI925054">
    <property type="protein sequence ID" value="ETW19877.1"/>
    <property type="molecule type" value="Genomic_DNA"/>
</dbReference>
<name>A0A024VBC8_PLAFA</name>
<evidence type="ECO:0000259" key="1">
    <source>
        <dbReference type="Pfam" id="PF15445"/>
    </source>
</evidence>
<gene>
    <name evidence="2" type="ORF">PFFVO_01234</name>
</gene>
<reference evidence="2 3" key="1">
    <citation type="submission" date="2013-02" db="EMBL/GenBank/DDBJ databases">
        <title>The Genome Annotation of Plasmodium falciparum Vietnam Oak-Knoll (FVO).</title>
        <authorList>
            <consortium name="The Broad Institute Genome Sequencing Platform"/>
            <consortium name="The Broad Institute Genome Sequencing Center for Infectious Disease"/>
            <person name="Neafsey D."/>
            <person name="Hoffman S."/>
            <person name="Volkman S."/>
            <person name="Rosenthal P."/>
            <person name="Walker B."/>
            <person name="Young S.K."/>
            <person name="Zeng Q."/>
            <person name="Gargeya S."/>
            <person name="Fitzgerald M."/>
            <person name="Haas B."/>
            <person name="Abouelleil A."/>
            <person name="Allen A.W."/>
            <person name="Alvarado L."/>
            <person name="Arachchi H.M."/>
            <person name="Berlin A.M."/>
            <person name="Chapman S.B."/>
            <person name="Gainer-Dewar J."/>
            <person name="Goldberg J."/>
            <person name="Griggs A."/>
            <person name="Gujja S."/>
            <person name="Hansen M."/>
            <person name="Howarth C."/>
            <person name="Imamovic A."/>
            <person name="Ireland A."/>
            <person name="Larimer J."/>
            <person name="McCowan C."/>
            <person name="Murphy C."/>
            <person name="Pearson M."/>
            <person name="Poon T.W."/>
            <person name="Priest M."/>
            <person name="Roberts A."/>
            <person name="Saif S."/>
            <person name="Shea T."/>
            <person name="Sisk P."/>
            <person name="Sykes S."/>
            <person name="Wortman J."/>
            <person name="Nusbaum C."/>
            <person name="Birren B."/>
        </authorList>
    </citation>
    <scope>NUCLEOTIDE SEQUENCE [LARGE SCALE GENOMIC DNA]</scope>
    <source>
        <strain evidence="3">Vietnam Oak-Knoll (FVO)</strain>
    </source>
</reference>
<dbReference type="InterPro" id="IPR029211">
    <property type="entry name" value="PfEMP1_ATS"/>
</dbReference>
<dbReference type="Pfam" id="PF15445">
    <property type="entry name" value="ATS"/>
    <property type="match status" value="1"/>
</dbReference>
<evidence type="ECO:0000313" key="3">
    <source>
        <dbReference type="Proteomes" id="UP000030690"/>
    </source>
</evidence>
<dbReference type="InterPro" id="IPR044932">
    <property type="entry name" value="PfEMP1_ATS_sf"/>
</dbReference>
<feature type="domain" description="Plasmodium falciparum erythrocyte membrane protein 1 acidic terminal segment" evidence="1">
    <location>
        <begin position="114"/>
        <end position="269"/>
    </location>
</feature>
<dbReference type="AlphaFoldDB" id="A0A024VBC8"/>
<reference evidence="2 3" key="2">
    <citation type="submission" date="2013-02" db="EMBL/GenBank/DDBJ databases">
        <title>The Genome Sequence of Plasmodium falciparum Vietnam Oak-Knoll (FVO).</title>
        <authorList>
            <consortium name="The Broad Institute Genome Sequencing Platform"/>
            <consortium name="The Broad Institute Genome Sequencing Center for Infectious Disease"/>
            <person name="Neafsey D."/>
            <person name="Cheeseman I."/>
            <person name="Volkman S."/>
            <person name="Adams J."/>
            <person name="Walker B."/>
            <person name="Young S.K."/>
            <person name="Zeng Q."/>
            <person name="Gargeya S."/>
            <person name="Fitzgerald M."/>
            <person name="Haas B."/>
            <person name="Abouelleil A."/>
            <person name="Alvarado L."/>
            <person name="Arachchi H.M."/>
            <person name="Berlin A.M."/>
            <person name="Chapman S.B."/>
            <person name="Dewar J."/>
            <person name="Goldberg J."/>
            <person name="Griggs A."/>
            <person name="Gujja S."/>
            <person name="Hansen M."/>
            <person name="Howarth C."/>
            <person name="Imamovic A."/>
            <person name="Larimer J."/>
            <person name="McCowan C."/>
            <person name="Murphy C."/>
            <person name="Neiman D."/>
            <person name="Pearson M."/>
            <person name="Priest M."/>
            <person name="Roberts A."/>
            <person name="Saif S."/>
            <person name="Shea T."/>
            <person name="Sisk P."/>
            <person name="Sykes S."/>
            <person name="Wortman J."/>
            <person name="Nusbaum C."/>
            <person name="Birren B."/>
        </authorList>
    </citation>
    <scope>NUCLEOTIDE SEQUENCE [LARGE SCALE GENOMIC DNA]</scope>
    <source>
        <strain evidence="3">Vietnam Oak-Knoll (FVO)</strain>
    </source>
</reference>
<sequence length="276" mass="31070">MKLFPIMTMILYKSNDKSCECANKKKIYNHLSSSNKVHDNYLDNLKTVCAEVLGTCTLSSVVTGSYGASSTATAKLFIGVNLFSKTAIGNATASISSFLSKGSALIASTASGVFLTFEGEEKEDYNYVGDISSSDITSSSESEYEEFDINDIYPYKSPKYKTLIEVVLNPSSKTYDMKDTHIDHIEDTSDTTTNKPTDNEWNKLKKNFITQYLNHTGPYVSLNNELSDDNMYIQPNILCFDNYDEKPFITTIQDRFFDSGREEATYNIDWNVPEKY</sequence>
<dbReference type="Gene3D" id="1.10.1900.40">
    <property type="entry name" value="Acidic terminal segments, variant surface antigen of PfEMP1"/>
    <property type="match status" value="1"/>
</dbReference>
<dbReference type="InterPro" id="IPR006374">
    <property type="entry name" value="VSA_Stevor"/>
</dbReference>
<dbReference type="Proteomes" id="UP000030690">
    <property type="component" value="Unassembled WGS sequence"/>
</dbReference>
<accession>A0A024VBC8</accession>
<dbReference type="Pfam" id="PF17410">
    <property type="entry name" value="Stevor"/>
    <property type="match status" value="1"/>
</dbReference>